<proteinExistence type="predicted"/>
<accession>A0A381RNF3</accession>
<name>A0A381RNF3_9ZZZZ</name>
<dbReference type="EMBL" id="UINC01002089">
    <property type="protein sequence ID" value="SUZ92784.1"/>
    <property type="molecule type" value="Genomic_DNA"/>
</dbReference>
<sequence>MKFRVTTVILATLFLLGSSINNQSNAESISSQIQRFTDNKDGTISDSKTGLMWMKNDSYLHSGHWLNWYEAKAYIKNLNETGFANYFDWQYPTIRQLKTLFDADKLNSAQVGREMKIHTDPLFGKKGSGSLWSADENGRHNAFGVVFNTGDAFSANRKSRSRKATRAVRGHLNNR</sequence>
<evidence type="ECO:0000313" key="2">
    <source>
        <dbReference type="EMBL" id="SUZ92784.1"/>
    </source>
</evidence>
<dbReference type="InterPro" id="IPR011460">
    <property type="entry name" value="Lcl_C"/>
</dbReference>
<feature type="domain" description="Lcl C-terminal" evidence="1">
    <location>
        <begin position="42"/>
        <end position="169"/>
    </location>
</feature>
<dbReference type="Pfam" id="PF07603">
    <property type="entry name" value="Lcl_C"/>
    <property type="match status" value="1"/>
</dbReference>
<gene>
    <name evidence="2" type="ORF">METZ01_LOCUS45638</name>
</gene>
<organism evidence="2">
    <name type="scientific">marine metagenome</name>
    <dbReference type="NCBI Taxonomy" id="408172"/>
    <lineage>
        <taxon>unclassified sequences</taxon>
        <taxon>metagenomes</taxon>
        <taxon>ecological metagenomes</taxon>
    </lineage>
</organism>
<reference evidence="2" key="1">
    <citation type="submission" date="2018-05" db="EMBL/GenBank/DDBJ databases">
        <authorList>
            <person name="Lanie J.A."/>
            <person name="Ng W.-L."/>
            <person name="Kazmierczak K.M."/>
            <person name="Andrzejewski T.M."/>
            <person name="Davidsen T.M."/>
            <person name="Wayne K.J."/>
            <person name="Tettelin H."/>
            <person name="Glass J.I."/>
            <person name="Rusch D."/>
            <person name="Podicherti R."/>
            <person name="Tsui H.-C.T."/>
            <person name="Winkler M.E."/>
        </authorList>
    </citation>
    <scope>NUCLEOTIDE SEQUENCE</scope>
</reference>
<dbReference type="AlphaFoldDB" id="A0A381RNF3"/>
<evidence type="ECO:0000259" key="1">
    <source>
        <dbReference type="Pfam" id="PF07603"/>
    </source>
</evidence>
<protein>
    <recommendedName>
        <fullName evidence="1">Lcl C-terminal domain-containing protein</fullName>
    </recommendedName>
</protein>